<protein>
    <submittedName>
        <fullName evidence="2">Carboxypeptidase regulatory-like domain-containing protein</fullName>
    </submittedName>
</protein>
<dbReference type="Gene3D" id="2.60.40.10">
    <property type="entry name" value="Immunoglobulins"/>
    <property type="match status" value="1"/>
</dbReference>
<evidence type="ECO:0000313" key="3">
    <source>
        <dbReference type="Proteomes" id="UP000585050"/>
    </source>
</evidence>
<name>A0A7X8SHR3_9BACT</name>
<keyword evidence="2" id="KW-0121">Carboxypeptidase</keyword>
<gene>
    <name evidence="2" type="ORF">HGP29_04395</name>
</gene>
<evidence type="ECO:0000259" key="1">
    <source>
        <dbReference type="Pfam" id="PF13648"/>
    </source>
</evidence>
<organism evidence="2 3">
    <name type="scientific">Flammeovirga agarivorans</name>
    <dbReference type="NCBI Taxonomy" id="2726742"/>
    <lineage>
        <taxon>Bacteria</taxon>
        <taxon>Pseudomonadati</taxon>
        <taxon>Bacteroidota</taxon>
        <taxon>Cytophagia</taxon>
        <taxon>Cytophagales</taxon>
        <taxon>Flammeovirgaceae</taxon>
        <taxon>Flammeovirga</taxon>
    </lineage>
</organism>
<dbReference type="InterPro" id="IPR013783">
    <property type="entry name" value="Ig-like_fold"/>
</dbReference>
<keyword evidence="3" id="KW-1185">Reference proteome</keyword>
<dbReference type="PROSITE" id="PS51257">
    <property type="entry name" value="PROKAR_LIPOPROTEIN"/>
    <property type="match status" value="1"/>
</dbReference>
<sequence>MKIRSHIYLLLLFLSFACEKPTPYGDLYVQVRDEQGKEVAGGNVILYGNEEDFVDQINPISVPQQTDENGLAFFLNLDSGTYYVAASYTNQEEGIEKNNFLVNTSVKVVATEIGYRNSITVIIWDSFITHLTATNGKKWQVYKMIEVTTEEEIEVPECIQDDQWVFYRNGNFEYLSDSLNCEEGQDDNFTGSFAPVGNGSYIVIQDLDDQIRYGLYIISVSSTQMLAQYGPHLMYFKTVN</sequence>
<keyword evidence="2" id="KW-0645">Protease</keyword>
<evidence type="ECO:0000313" key="2">
    <source>
        <dbReference type="EMBL" id="NLR90430.1"/>
    </source>
</evidence>
<comment type="caution">
    <text evidence="2">The sequence shown here is derived from an EMBL/GenBank/DDBJ whole genome shotgun (WGS) entry which is preliminary data.</text>
</comment>
<dbReference type="Pfam" id="PF13648">
    <property type="entry name" value="Lipocalin_4"/>
    <property type="match status" value="1"/>
</dbReference>
<dbReference type="InterPro" id="IPR013784">
    <property type="entry name" value="Carb-bd-like_fold"/>
</dbReference>
<keyword evidence="2" id="KW-0378">Hydrolase</keyword>
<dbReference type="GO" id="GO:0004180">
    <property type="term" value="F:carboxypeptidase activity"/>
    <property type="evidence" value="ECO:0007669"/>
    <property type="project" value="UniProtKB-KW"/>
</dbReference>
<proteinExistence type="predicted"/>
<reference evidence="2 3" key="1">
    <citation type="submission" date="2020-04" db="EMBL/GenBank/DDBJ databases">
        <title>Flammeovirga sp. SR4, a novel species isolated from seawater.</title>
        <authorList>
            <person name="Wang X."/>
        </authorList>
    </citation>
    <scope>NUCLEOTIDE SEQUENCE [LARGE SCALE GENOMIC DNA]</scope>
    <source>
        <strain evidence="2 3">SR4</strain>
    </source>
</reference>
<dbReference type="RefSeq" id="WP_168881130.1">
    <property type="nucleotide sequence ID" value="NZ_JABAIL010000001.1"/>
</dbReference>
<dbReference type="SUPFAM" id="SSF49452">
    <property type="entry name" value="Starch-binding domain-like"/>
    <property type="match status" value="1"/>
</dbReference>
<dbReference type="AlphaFoldDB" id="A0A7X8SHR3"/>
<dbReference type="Proteomes" id="UP000585050">
    <property type="component" value="Unassembled WGS sequence"/>
</dbReference>
<dbReference type="InterPro" id="IPR024311">
    <property type="entry name" value="Lipocalin-like"/>
</dbReference>
<dbReference type="EMBL" id="JABAIL010000001">
    <property type="protein sequence ID" value="NLR90430.1"/>
    <property type="molecule type" value="Genomic_DNA"/>
</dbReference>
<feature type="domain" description="Lipocalin-like" evidence="1">
    <location>
        <begin position="138"/>
        <end position="225"/>
    </location>
</feature>
<dbReference type="GO" id="GO:0030246">
    <property type="term" value="F:carbohydrate binding"/>
    <property type="evidence" value="ECO:0007669"/>
    <property type="project" value="InterPro"/>
</dbReference>
<accession>A0A7X8SHR3</accession>